<comment type="caution">
    <text evidence="1">The sequence shown here is derived from an EMBL/GenBank/DDBJ whole genome shotgun (WGS) entry which is preliminary data.</text>
</comment>
<dbReference type="Proteomes" id="UP000257706">
    <property type="component" value="Unassembled WGS sequence"/>
</dbReference>
<reference evidence="1 2" key="1">
    <citation type="journal article" date="2018" name="Nat. Biotechnol.">
        <title>A standardized bacterial taxonomy based on genome phylogeny substantially revises the tree of life.</title>
        <authorList>
            <person name="Parks D.H."/>
            <person name="Chuvochina M."/>
            <person name="Waite D.W."/>
            <person name="Rinke C."/>
            <person name="Skarshewski A."/>
            <person name="Chaumeil P.A."/>
            <person name="Hugenholtz P."/>
        </authorList>
    </citation>
    <scope>NUCLEOTIDE SEQUENCE [LARGE SCALE GENOMIC DNA]</scope>
    <source>
        <strain evidence="1">UBA8739</strain>
    </source>
</reference>
<dbReference type="AlphaFoldDB" id="A0A3B9IEY2"/>
<name>A0A3B9IEY2_9PROT</name>
<dbReference type="Pfam" id="PF06319">
    <property type="entry name" value="MmcB-like"/>
    <property type="match status" value="1"/>
</dbReference>
<accession>A0A3B9IEY2</accession>
<sequence length="157" mass="17073">MMDDEAKTPAAGNSVAGIAAMVAAGTRRMLEEAMDMAVLAEFPLASGRRADLMALDAKGQFTLIEIKSGAADFRTDRKWPEYAGWADRFLFAVAPDFPQQILPEDEGLILADAFEAAILREAKPRPPLAPARRKALTLRFARIAARRLSGGTMPRDV</sequence>
<protein>
    <submittedName>
        <fullName evidence="1">DNA repair protein MmcB-related protein</fullName>
    </submittedName>
</protein>
<dbReference type="OrthoDB" id="5194526at2"/>
<dbReference type="InterPro" id="IPR011856">
    <property type="entry name" value="tRNA_endonuc-like_dom_sf"/>
</dbReference>
<organism evidence="1 2">
    <name type="scientific">Tistrella mobilis</name>
    <dbReference type="NCBI Taxonomy" id="171437"/>
    <lineage>
        <taxon>Bacteria</taxon>
        <taxon>Pseudomonadati</taxon>
        <taxon>Pseudomonadota</taxon>
        <taxon>Alphaproteobacteria</taxon>
        <taxon>Geminicoccales</taxon>
        <taxon>Geminicoccaceae</taxon>
        <taxon>Tistrella</taxon>
    </lineage>
</organism>
<dbReference type="GO" id="GO:0003676">
    <property type="term" value="F:nucleic acid binding"/>
    <property type="evidence" value="ECO:0007669"/>
    <property type="project" value="InterPro"/>
</dbReference>
<evidence type="ECO:0000313" key="1">
    <source>
        <dbReference type="EMBL" id="HAE46421.1"/>
    </source>
</evidence>
<dbReference type="PIRSF" id="PIRSF031796">
    <property type="entry name" value="UPC031796"/>
    <property type="match status" value="1"/>
</dbReference>
<evidence type="ECO:0000313" key="2">
    <source>
        <dbReference type="Proteomes" id="UP000257706"/>
    </source>
</evidence>
<dbReference type="Gene3D" id="3.40.1350.10">
    <property type="match status" value="1"/>
</dbReference>
<dbReference type="InterPro" id="IPR009394">
    <property type="entry name" value="MmcB-like"/>
</dbReference>
<gene>
    <name evidence="1" type="ORF">DCK97_03280</name>
</gene>
<proteinExistence type="predicted"/>
<dbReference type="EMBL" id="DMAI01000053">
    <property type="protein sequence ID" value="HAE46421.1"/>
    <property type="molecule type" value="Genomic_DNA"/>
</dbReference>